<keyword evidence="5" id="KW-0747">Spliceosome</keyword>
<evidence type="ECO:0000313" key="11">
    <source>
        <dbReference type="EMBL" id="ODQ46429.1"/>
    </source>
</evidence>
<feature type="region of interest" description="Disordered" evidence="9">
    <location>
        <begin position="120"/>
        <end position="201"/>
    </location>
</feature>
<keyword evidence="12" id="KW-1185">Reference proteome</keyword>
<organism evidence="11 12">
    <name type="scientific">Pichia membranifaciens NRRL Y-2026</name>
    <dbReference type="NCBI Taxonomy" id="763406"/>
    <lineage>
        <taxon>Eukaryota</taxon>
        <taxon>Fungi</taxon>
        <taxon>Dikarya</taxon>
        <taxon>Ascomycota</taxon>
        <taxon>Saccharomycotina</taxon>
        <taxon>Pichiomycetes</taxon>
        <taxon>Pichiales</taxon>
        <taxon>Pichiaceae</taxon>
        <taxon>Pichia</taxon>
    </lineage>
</organism>
<evidence type="ECO:0000256" key="9">
    <source>
        <dbReference type="SAM" id="MobiDB-lite"/>
    </source>
</evidence>
<dbReference type="InterPro" id="IPR019339">
    <property type="entry name" value="CIR_N_dom"/>
</dbReference>
<dbReference type="RefSeq" id="XP_019017542.1">
    <property type="nucleotide sequence ID" value="XM_019159992.1"/>
</dbReference>
<name>A0A1E3NJY2_9ASCO</name>
<feature type="compositionally biased region" description="Basic and acidic residues" evidence="9">
    <location>
        <begin position="126"/>
        <end position="136"/>
    </location>
</feature>
<evidence type="ECO:0000256" key="6">
    <source>
        <dbReference type="ARBA" id="ARBA00023054"/>
    </source>
</evidence>
<dbReference type="SMART" id="SM01083">
    <property type="entry name" value="Cir_N"/>
    <property type="match status" value="1"/>
</dbReference>
<dbReference type="PANTHER" id="PTHR16196:SF0">
    <property type="entry name" value="PRE-MRNA-SPLICING FACTOR CWC25 HOMOLOG"/>
    <property type="match status" value="1"/>
</dbReference>
<dbReference type="InterPro" id="IPR022209">
    <property type="entry name" value="CWC25"/>
</dbReference>
<evidence type="ECO:0000313" key="12">
    <source>
        <dbReference type="Proteomes" id="UP000094455"/>
    </source>
</evidence>
<evidence type="ECO:0000256" key="3">
    <source>
        <dbReference type="ARBA" id="ARBA00020646"/>
    </source>
</evidence>
<dbReference type="GO" id="GO:0005684">
    <property type="term" value="C:U2-type spliceosomal complex"/>
    <property type="evidence" value="ECO:0007669"/>
    <property type="project" value="TreeGrafter"/>
</dbReference>
<comment type="similarity">
    <text evidence="2">Belongs to the CWC25 family.</text>
</comment>
<evidence type="ECO:0000256" key="5">
    <source>
        <dbReference type="ARBA" id="ARBA00022728"/>
    </source>
</evidence>
<keyword evidence="4" id="KW-0507">mRNA processing</keyword>
<accession>A0A1E3NJY2</accession>
<dbReference type="Pfam" id="PF10197">
    <property type="entry name" value="Cir_N"/>
    <property type="match status" value="1"/>
</dbReference>
<dbReference type="GO" id="GO:0000398">
    <property type="term" value="P:mRNA splicing, via spliceosome"/>
    <property type="evidence" value="ECO:0007669"/>
    <property type="project" value="TreeGrafter"/>
</dbReference>
<dbReference type="Proteomes" id="UP000094455">
    <property type="component" value="Unassembled WGS sequence"/>
</dbReference>
<gene>
    <name evidence="11" type="ORF">PICMEDRAFT_129696</name>
</gene>
<evidence type="ECO:0000256" key="8">
    <source>
        <dbReference type="ARBA" id="ARBA00023242"/>
    </source>
</evidence>
<feature type="compositionally biased region" description="Basic and acidic residues" evidence="9">
    <location>
        <begin position="150"/>
        <end position="171"/>
    </location>
</feature>
<evidence type="ECO:0000256" key="1">
    <source>
        <dbReference type="ARBA" id="ARBA00004123"/>
    </source>
</evidence>
<evidence type="ECO:0000259" key="10">
    <source>
        <dbReference type="SMART" id="SM01083"/>
    </source>
</evidence>
<dbReference type="PANTHER" id="PTHR16196">
    <property type="entry name" value="CELL CYCLE CONTROL PROTEIN CWF25"/>
    <property type="match status" value="1"/>
</dbReference>
<sequence length="201" mass="23699">MPSDLNLKKSWNPKLLKNREKVWEKEHQIYEEYKRNQQYQAKLQETKEKDELLSLVDKTKPAKKDTKTDWIYHSPAASGADSLSTANEDVLLGRTRIQEGTIKNDSAKTTTSKIDKVLTTGVTTARPDKSEPEQLSKTDPLYAIKLQQLKRKELMEKQRKIDKYKKRETERKGKHRHSHHHHRHHHRHDDYKSSDEPKRSS</sequence>
<dbReference type="OrthoDB" id="21123at2759"/>
<proteinExistence type="inferred from homology"/>
<dbReference type="Pfam" id="PF12542">
    <property type="entry name" value="CWC25"/>
    <property type="match status" value="1"/>
</dbReference>
<dbReference type="EMBL" id="KV454003">
    <property type="protein sequence ID" value="ODQ46429.1"/>
    <property type="molecule type" value="Genomic_DNA"/>
</dbReference>
<evidence type="ECO:0000256" key="7">
    <source>
        <dbReference type="ARBA" id="ARBA00023187"/>
    </source>
</evidence>
<dbReference type="STRING" id="763406.A0A1E3NJY2"/>
<evidence type="ECO:0000256" key="2">
    <source>
        <dbReference type="ARBA" id="ARBA00006695"/>
    </source>
</evidence>
<keyword evidence="7" id="KW-0508">mRNA splicing</keyword>
<protein>
    <recommendedName>
        <fullName evidence="3">Pre-mRNA-splicing factor CWC25</fullName>
    </recommendedName>
</protein>
<dbReference type="AlphaFoldDB" id="A0A1E3NJY2"/>
<evidence type="ECO:0000256" key="4">
    <source>
        <dbReference type="ARBA" id="ARBA00022664"/>
    </source>
</evidence>
<dbReference type="GeneID" id="30176679"/>
<keyword evidence="6" id="KW-0175">Coiled coil</keyword>
<comment type="subcellular location">
    <subcellularLocation>
        <location evidence="1">Nucleus</location>
    </subcellularLocation>
</comment>
<feature type="compositionally biased region" description="Basic residues" evidence="9">
    <location>
        <begin position="172"/>
        <end position="187"/>
    </location>
</feature>
<feature type="compositionally biased region" description="Basic and acidic residues" evidence="9">
    <location>
        <begin position="188"/>
        <end position="201"/>
    </location>
</feature>
<feature type="domain" description="CBF1-interacting co-repressor CIR N-terminal" evidence="10">
    <location>
        <begin position="10"/>
        <end position="46"/>
    </location>
</feature>
<dbReference type="InterPro" id="IPR051376">
    <property type="entry name" value="CWC25_splicing_factor"/>
</dbReference>
<keyword evidence="8" id="KW-0539">Nucleus</keyword>
<reference evidence="11 12" key="1">
    <citation type="journal article" date="2016" name="Proc. Natl. Acad. Sci. U.S.A.">
        <title>Comparative genomics of biotechnologically important yeasts.</title>
        <authorList>
            <person name="Riley R."/>
            <person name="Haridas S."/>
            <person name="Wolfe K.H."/>
            <person name="Lopes M.R."/>
            <person name="Hittinger C.T."/>
            <person name="Goeker M."/>
            <person name="Salamov A.A."/>
            <person name="Wisecaver J.H."/>
            <person name="Long T.M."/>
            <person name="Calvey C.H."/>
            <person name="Aerts A.L."/>
            <person name="Barry K.W."/>
            <person name="Choi C."/>
            <person name="Clum A."/>
            <person name="Coughlan A.Y."/>
            <person name="Deshpande S."/>
            <person name="Douglass A.P."/>
            <person name="Hanson S.J."/>
            <person name="Klenk H.-P."/>
            <person name="LaButti K.M."/>
            <person name="Lapidus A."/>
            <person name="Lindquist E.A."/>
            <person name="Lipzen A.M."/>
            <person name="Meier-Kolthoff J.P."/>
            <person name="Ohm R.A."/>
            <person name="Otillar R.P."/>
            <person name="Pangilinan J.L."/>
            <person name="Peng Y."/>
            <person name="Rokas A."/>
            <person name="Rosa C.A."/>
            <person name="Scheuner C."/>
            <person name="Sibirny A.A."/>
            <person name="Slot J.C."/>
            <person name="Stielow J.B."/>
            <person name="Sun H."/>
            <person name="Kurtzman C.P."/>
            <person name="Blackwell M."/>
            <person name="Grigoriev I.V."/>
            <person name="Jeffries T.W."/>
        </authorList>
    </citation>
    <scope>NUCLEOTIDE SEQUENCE [LARGE SCALE GENOMIC DNA]</scope>
    <source>
        <strain evidence="11 12">NRRL Y-2026</strain>
    </source>
</reference>